<dbReference type="STRING" id="7234.B4HAW8"/>
<dbReference type="HOGENOM" id="CLU_1919225_0_0_1"/>
<dbReference type="eggNOG" id="KOG4568">
    <property type="taxonomic scope" value="Eukaryota"/>
</dbReference>
<keyword evidence="3" id="KW-1185">Reference proteome</keyword>
<gene>
    <name evidence="2" type="primary">Dper\GL16649</name>
    <name evidence="2" type="ORF">Dper_GL16649</name>
</gene>
<dbReference type="EMBL" id="CH479245">
    <property type="protein sequence ID" value="EDW37754.1"/>
    <property type="molecule type" value="Genomic_DNA"/>
</dbReference>
<proteinExistence type="predicted"/>
<dbReference type="Proteomes" id="UP000008744">
    <property type="component" value="Unassembled WGS sequence"/>
</dbReference>
<evidence type="ECO:0000256" key="1">
    <source>
        <dbReference type="SAM" id="MobiDB-lite"/>
    </source>
</evidence>
<evidence type="ECO:0000313" key="3">
    <source>
        <dbReference type="Proteomes" id="UP000008744"/>
    </source>
</evidence>
<feature type="compositionally biased region" description="Basic and acidic residues" evidence="1">
    <location>
        <begin position="63"/>
        <end position="81"/>
    </location>
</feature>
<evidence type="ECO:0000313" key="2">
    <source>
        <dbReference type="EMBL" id="EDW37754.1"/>
    </source>
</evidence>
<dbReference type="AlphaFoldDB" id="B4HAW8"/>
<reference evidence="2 3" key="1">
    <citation type="journal article" date="2007" name="Nature">
        <title>Evolution of genes and genomes on the Drosophila phylogeny.</title>
        <authorList>
            <consortium name="Drosophila 12 Genomes Consortium"/>
            <person name="Clark A.G."/>
            <person name="Eisen M.B."/>
            <person name="Smith D.R."/>
            <person name="Bergman C.M."/>
            <person name="Oliver B."/>
            <person name="Markow T.A."/>
            <person name="Kaufman T.C."/>
            <person name="Kellis M."/>
            <person name="Gelbart W."/>
            <person name="Iyer V.N."/>
            <person name="Pollard D.A."/>
            <person name="Sackton T.B."/>
            <person name="Larracuente A.M."/>
            <person name="Singh N.D."/>
            <person name="Abad J.P."/>
            <person name="Abt D.N."/>
            <person name="Adryan B."/>
            <person name="Aguade M."/>
            <person name="Akashi H."/>
            <person name="Anderson W.W."/>
            <person name="Aquadro C.F."/>
            <person name="Ardell D.H."/>
            <person name="Arguello R."/>
            <person name="Artieri C.G."/>
            <person name="Barbash D.A."/>
            <person name="Barker D."/>
            <person name="Barsanti P."/>
            <person name="Batterham P."/>
            <person name="Batzoglou S."/>
            <person name="Begun D."/>
            <person name="Bhutkar A."/>
            <person name="Blanco E."/>
            <person name="Bosak S.A."/>
            <person name="Bradley R.K."/>
            <person name="Brand A.D."/>
            <person name="Brent M.R."/>
            <person name="Brooks A.N."/>
            <person name="Brown R.H."/>
            <person name="Butlin R.K."/>
            <person name="Caggese C."/>
            <person name="Calvi B.R."/>
            <person name="Bernardo de Carvalho A."/>
            <person name="Caspi A."/>
            <person name="Castrezana S."/>
            <person name="Celniker S.E."/>
            <person name="Chang J.L."/>
            <person name="Chapple C."/>
            <person name="Chatterji S."/>
            <person name="Chinwalla A."/>
            <person name="Civetta A."/>
            <person name="Clifton S.W."/>
            <person name="Comeron J.M."/>
            <person name="Costello J.C."/>
            <person name="Coyne J.A."/>
            <person name="Daub J."/>
            <person name="David R.G."/>
            <person name="Delcher A.L."/>
            <person name="Delehaunty K."/>
            <person name="Do C.B."/>
            <person name="Ebling H."/>
            <person name="Edwards K."/>
            <person name="Eickbush T."/>
            <person name="Evans J.D."/>
            <person name="Filipski A."/>
            <person name="Findeiss S."/>
            <person name="Freyhult E."/>
            <person name="Fulton L."/>
            <person name="Fulton R."/>
            <person name="Garcia A.C."/>
            <person name="Gardiner A."/>
            <person name="Garfield D.A."/>
            <person name="Garvin B.E."/>
            <person name="Gibson G."/>
            <person name="Gilbert D."/>
            <person name="Gnerre S."/>
            <person name="Godfrey J."/>
            <person name="Good R."/>
            <person name="Gotea V."/>
            <person name="Gravely B."/>
            <person name="Greenberg A.J."/>
            <person name="Griffiths-Jones S."/>
            <person name="Gross S."/>
            <person name="Guigo R."/>
            <person name="Gustafson E.A."/>
            <person name="Haerty W."/>
            <person name="Hahn M.W."/>
            <person name="Halligan D.L."/>
            <person name="Halpern A.L."/>
            <person name="Halter G.M."/>
            <person name="Han M.V."/>
            <person name="Heger A."/>
            <person name="Hillier L."/>
            <person name="Hinrichs A.S."/>
            <person name="Holmes I."/>
            <person name="Hoskins R.A."/>
            <person name="Hubisz M.J."/>
            <person name="Hultmark D."/>
            <person name="Huntley M.A."/>
            <person name="Jaffe D.B."/>
            <person name="Jagadeeshan S."/>
            <person name="Jeck W.R."/>
            <person name="Johnson J."/>
            <person name="Jones C.D."/>
            <person name="Jordan W.C."/>
            <person name="Karpen G.H."/>
            <person name="Kataoka E."/>
            <person name="Keightley P.D."/>
            <person name="Kheradpour P."/>
            <person name="Kirkness E.F."/>
            <person name="Koerich L.B."/>
            <person name="Kristiansen K."/>
            <person name="Kudrna D."/>
            <person name="Kulathinal R.J."/>
            <person name="Kumar S."/>
            <person name="Kwok R."/>
            <person name="Lander E."/>
            <person name="Langley C.H."/>
            <person name="Lapoint R."/>
            <person name="Lazzaro B.P."/>
            <person name="Lee S.J."/>
            <person name="Levesque L."/>
            <person name="Li R."/>
            <person name="Lin C.F."/>
            <person name="Lin M.F."/>
            <person name="Lindblad-Toh K."/>
            <person name="Llopart A."/>
            <person name="Long M."/>
            <person name="Low L."/>
            <person name="Lozovsky E."/>
            <person name="Lu J."/>
            <person name="Luo M."/>
            <person name="Machado C.A."/>
            <person name="Makalowski W."/>
            <person name="Marzo M."/>
            <person name="Matsuda M."/>
            <person name="Matzkin L."/>
            <person name="McAllister B."/>
            <person name="McBride C.S."/>
            <person name="McKernan B."/>
            <person name="McKernan K."/>
            <person name="Mendez-Lago M."/>
            <person name="Minx P."/>
            <person name="Mollenhauer M.U."/>
            <person name="Montooth K."/>
            <person name="Mount S.M."/>
            <person name="Mu X."/>
            <person name="Myers E."/>
            <person name="Negre B."/>
            <person name="Newfeld S."/>
            <person name="Nielsen R."/>
            <person name="Noor M.A."/>
            <person name="O'Grady P."/>
            <person name="Pachter L."/>
            <person name="Papaceit M."/>
            <person name="Parisi M.J."/>
            <person name="Parisi M."/>
            <person name="Parts L."/>
            <person name="Pedersen J.S."/>
            <person name="Pesole G."/>
            <person name="Phillippy A.M."/>
            <person name="Ponting C.P."/>
            <person name="Pop M."/>
            <person name="Porcelli D."/>
            <person name="Powell J.R."/>
            <person name="Prohaska S."/>
            <person name="Pruitt K."/>
            <person name="Puig M."/>
            <person name="Quesneville H."/>
            <person name="Ram K.R."/>
            <person name="Rand D."/>
            <person name="Rasmussen M.D."/>
            <person name="Reed L.K."/>
            <person name="Reenan R."/>
            <person name="Reily A."/>
            <person name="Remington K.A."/>
            <person name="Rieger T.T."/>
            <person name="Ritchie M.G."/>
            <person name="Robin C."/>
            <person name="Rogers Y.H."/>
            <person name="Rohde C."/>
            <person name="Rozas J."/>
            <person name="Rubenfield M.J."/>
            <person name="Ruiz A."/>
            <person name="Russo S."/>
            <person name="Salzberg S.L."/>
            <person name="Sanchez-Gracia A."/>
            <person name="Saranga D.J."/>
            <person name="Sato H."/>
            <person name="Schaeffer S.W."/>
            <person name="Schatz M.C."/>
            <person name="Schlenke T."/>
            <person name="Schwartz R."/>
            <person name="Segarra C."/>
            <person name="Singh R.S."/>
            <person name="Sirot L."/>
            <person name="Sirota M."/>
            <person name="Sisneros N.B."/>
            <person name="Smith C.D."/>
            <person name="Smith T.F."/>
            <person name="Spieth J."/>
            <person name="Stage D.E."/>
            <person name="Stark A."/>
            <person name="Stephan W."/>
            <person name="Strausberg R.L."/>
            <person name="Strempel S."/>
            <person name="Sturgill D."/>
            <person name="Sutton G."/>
            <person name="Sutton G.G."/>
            <person name="Tao W."/>
            <person name="Teichmann S."/>
            <person name="Tobari Y.N."/>
            <person name="Tomimura Y."/>
            <person name="Tsolas J.M."/>
            <person name="Valente V.L."/>
            <person name="Venter E."/>
            <person name="Venter J.C."/>
            <person name="Vicario S."/>
            <person name="Vieira F.G."/>
            <person name="Vilella A.J."/>
            <person name="Villasante A."/>
            <person name="Walenz B."/>
            <person name="Wang J."/>
            <person name="Wasserman M."/>
            <person name="Watts T."/>
            <person name="Wilson D."/>
            <person name="Wilson R.K."/>
            <person name="Wing R.A."/>
            <person name="Wolfner M.F."/>
            <person name="Wong A."/>
            <person name="Wong G.K."/>
            <person name="Wu C.I."/>
            <person name="Wu G."/>
            <person name="Yamamoto D."/>
            <person name="Yang H.P."/>
            <person name="Yang S.P."/>
            <person name="Yorke J.A."/>
            <person name="Yoshida K."/>
            <person name="Zdobnov E."/>
            <person name="Zhang P."/>
            <person name="Zhang Y."/>
            <person name="Zimin A.V."/>
            <person name="Baldwin J."/>
            <person name="Abdouelleil A."/>
            <person name="Abdulkadir J."/>
            <person name="Abebe A."/>
            <person name="Abera B."/>
            <person name="Abreu J."/>
            <person name="Acer S.C."/>
            <person name="Aftuck L."/>
            <person name="Alexander A."/>
            <person name="An P."/>
            <person name="Anderson E."/>
            <person name="Anderson S."/>
            <person name="Arachi H."/>
            <person name="Azer M."/>
            <person name="Bachantsang P."/>
            <person name="Barry A."/>
            <person name="Bayul T."/>
            <person name="Berlin A."/>
            <person name="Bessette D."/>
            <person name="Bloom T."/>
            <person name="Blye J."/>
            <person name="Boguslavskiy L."/>
            <person name="Bonnet C."/>
            <person name="Boukhgalter B."/>
            <person name="Bourzgui I."/>
            <person name="Brown A."/>
            <person name="Cahill P."/>
            <person name="Channer S."/>
            <person name="Cheshatsang Y."/>
            <person name="Chuda L."/>
            <person name="Citroen M."/>
            <person name="Collymore A."/>
            <person name="Cooke P."/>
            <person name="Costello M."/>
            <person name="D'Aco K."/>
            <person name="Daza R."/>
            <person name="De Haan G."/>
            <person name="DeGray S."/>
            <person name="DeMaso C."/>
            <person name="Dhargay N."/>
            <person name="Dooley K."/>
            <person name="Dooley E."/>
            <person name="Doricent M."/>
            <person name="Dorje P."/>
            <person name="Dorjee K."/>
            <person name="Dupes A."/>
            <person name="Elong R."/>
            <person name="Falk J."/>
            <person name="Farina A."/>
            <person name="Faro S."/>
            <person name="Ferguson D."/>
            <person name="Fisher S."/>
            <person name="Foley C.D."/>
            <person name="Franke A."/>
            <person name="Friedrich D."/>
            <person name="Gadbois L."/>
            <person name="Gearin G."/>
            <person name="Gearin C.R."/>
            <person name="Giannoukos G."/>
            <person name="Goode T."/>
            <person name="Graham J."/>
            <person name="Grandbois E."/>
            <person name="Grewal S."/>
            <person name="Gyaltsen K."/>
            <person name="Hafez N."/>
            <person name="Hagos B."/>
            <person name="Hall J."/>
            <person name="Henson C."/>
            <person name="Hollinger A."/>
            <person name="Honan T."/>
            <person name="Huard M.D."/>
            <person name="Hughes L."/>
            <person name="Hurhula B."/>
            <person name="Husby M.E."/>
            <person name="Kamat A."/>
            <person name="Kanga B."/>
            <person name="Kashin S."/>
            <person name="Khazanovich D."/>
            <person name="Kisner P."/>
            <person name="Lance K."/>
            <person name="Lara M."/>
            <person name="Lee W."/>
            <person name="Lennon N."/>
            <person name="Letendre F."/>
            <person name="LeVine R."/>
            <person name="Lipovsky A."/>
            <person name="Liu X."/>
            <person name="Liu J."/>
            <person name="Liu S."/>
            <person name="Lokyitsang T."/>
            <person name="Lokyitsang Y."/>
            <person name="Lubonja R."/>
            <person name="Lui A."/>
            <person name="MacDonald P."/>
            <person name="Magnisalis V."/>
            <person name="Maru K."/>
            <person name="Matthews C."/>
            <person name="McCusker W."/>
            <person name="McDonough S."/>
            <person name="Mehta T."/>
            <person name="Meldrim J."/>
            <person name="Meneus L."/>
            <person name="Mihai O."/>
            <person name="Mihalev A."/>
            <person name="Mihova T."/>
            <person name="Mittelman R."/>
            <person name="Mlenga V."/>
            <person name="Montmayeur A."/>
            <person name="Mulrain L."/>
            <person name="Navidi A."/>
            <person name="Naylor J."/>
            <person name="Negash T."/>
            <person name="Nguyen T."/>
            <person name="Nguyen N."/>
            <person name="Nicol R."/>
            <person name="Norbu C."/>
            <person name="Norbu N."/>
            <person name="Novod N."/>
            <person name="O'Neill B."/>
            <person name="Osman S."/>
            <person name="Markiewicz E."/>
            <person name="Oyono O.L."/>
            <person name="Patti C."/>
            <person name="Phunkhang P."/>
            <person name="Pierre F."/>
            <person name="Priest M."/>
            <person name="Raghuraman S."/>
            <person name="Rege F."/>
            <person name="Reyes R."/>
            <person name="Rise C."/>
            <person name="Rogov P."/>
            <person name="Ross K."/>
            <person name="Ryan E."/>
            <person name="Settipalli S."/>
            <person name="Shea T."/>
            <person name="Sherpa N."/>
            <person name="Shi L."/>
            <person name="Shih D."/>
            <person name="Sparrow T."/>
            <person name="Spaulding J."/>
            <person name="Stalker J."/>
            <person name="Stange-Thomann N."/>
            <person name="Stavropoulos S."/>
            <person name="Stone C."/>
            <person name="Strader C."/>
            <person name="Tesfaye S."/>
            <person name="Thomson T."/>
            <person name="Thoulutsang Y."/>
            <person name="Thoulutsang D."/>
            <person name="Topham K."/>
            <person name="Topping I."/>
            <person name="Tsamla T."/>
            <person name="Vassiliev H."/>
            <person name="Vo A."/>
            <person name="Wangchuk T."/>
            <person name="Wangdi T."/>
            <person name="Weiand M."/>
            <person name="Wilkinson J."/>
            <person name="Wilson A."/>
            <person name="Yadav S."/>
            <person name="Young G."/>
            <person name="Yu Q."/>
            <person name="Zembek L."/>
            <person name="Zhong D."/>
            <person name="Zimmer A."/>
            <person name="Zwirko Z."/>
            <person name="Jaffe D.B."/>
            <person name="Alvarez P."/>
            <person name="Brockman W."/>
            <person name="Butler J."/>
            <person name="Chin C."/>
            <person name="Gnerre S."/>
            <person name="Grabherr M."/>
            <person name="Kleber M."/>
            <person name="Mauceli E."/>
            <person name="MacCallum I."/>
        </authorList>
    </citation>
    <scope>NUCLEOTIDE SEQUENCE [LARGE SCALE GENOMIC DNA]</scope>
    <source>
        <strain evidence="3">MSH-3 / Tucson 14011-0111.49</strain>
    </source>
</reference>
<name>B4HAW8_DROPE</name>
<feature type="region of interest" description="Disordered" evidence="1">
    <location>
        <begin position="63"/>
        <end position="102"/>
    </location>
</feature>
<sequence length="132" mass="15419">MSLYPKKTGILAQERKSSQEQRLIKKVQLQQRLDEEAMKKHKQQMQQLFEKGGATKNAALEKINKDYEESRAESSQLEERIQQISQQLKSERQADRSSSSNLHIKMTIFSEQTISSQKELTSKAYTWVQEML</sequence>
<organism evidence="3">
    <name type="scientific">Drosophila persimilis</name>
    <name type="common">Fruit fly</name>
    <dbReference type="NCBI Taxonomy" id="7234"/>
    <lineage>
        <taxon>Eukaryota</taxon>
        <taxon>Metazoa</taxon>
        <taxon>Ecdysozoa</taxon>
        <taxon>Arthropoda</taxon>
        <taxon>Hexapoda</taxon>
        <taxon>Insecta</taxon>
        <taxon>Pterygota</taxon>
        <taxon>Neoptera</taxon>
        <taxon>Endopterygota</taxon>
        <taxon>Diptera</taxon>
        <taxon>Brachycera</taxon>
        <taxon>Muscomorpha</taxon>
        <taxon>Ephydroidea</taxon>
        <taxon>Drosophilidae</taxon>
        <taxon>Drosophila</taxon>
        <taxon>Sophophora</taxon>
    </lineage>
</organism>
<protein>
    <submittedName>
        <fullName evidence="2">GL16649</fullName>
    </submittedName>
</protein>
<accession>B4HAW8</accession>